<dbReference type="STRING" id="223184.AS25_09260"/>
<name>A0A0B0DB40_9MICC</name>
<reference evidence="2 3" key="1">
    <citation type="submission" date="2014-09" db="EMBL/GenBank/DDBJ databases">
        <title>High-quality draft genome sequence of Kocuria marina SO9-6, an actinobacterium isolated from a copper mine.</title>
        <authorList>
            <person name="Castro D.B."/>
            <person name="Pereira L.B."/>
            <person name="Silva M.V."/>
            <person name="Silva B.P."/>
            <person name="Zanardi B.R."/>
            <person name="Carlos C."/>
            <person name="Belgini D.R."/>
            <person name="Limache E.G."/>
            <person name="Lacerda G.V."/>
            <person name="Nery M.B."/>
            <person name="Gomes M.B."/>
            <person name="Souza S."/>
            <person name="Silva T.M."/>
            <person name="Rodrigues V.D."/>
            <person name="Paulino L.C."/>
            <person name="Vicentini R."/>
            <person name="Ferraz L.F."/>
            <person name="Ottoboni L.M."/>
        </authorList>
    </citation>
    <scope>NUCLEOTIDE SEQUENCE [LARGE SCALE GENOMIC DNA]</scope>
    <source>
        <strain evidence="2 3">SO9-6</strain>
    </source>
</reference>
<feature type="region of interest" description="Disordered" evidence="1">
    <location>
        <begin position="133"/>
        <end position="159"/>
    </location>
</feature>
<sequence>MQASTRHRDNRTSGSRYMAAKNTAMRLRGRARNSTRSTGVRLRRGASRISRASMNSSTDRITSTVRSTEVLVRDSISGVELSHPAAMPNTIRAMGAEMCHRVRRPDTSDPTMMAMRMREAVGNMGAGLRILGGQTTEDASGHPAGAPVTPGNILPSPTW</sequence>
<evidence type="ECO:0000256" key="1">
    <source>
        <dbReference type="SAM" id="MobiDB-lite"/>
    </source>
</evidence>
<feature type="region of interest" description="Disordered" evidence="1">
    <location>
        <begin position="1"/>
        <end position="44"/>
    </location>
</feature>
<gene>
    <name evidence="2" type="ORF">AS25_09260</name>
</gene>
<dbReference type="EMBL" id="JROM01000041">
    <property type="protein sequence ID" value="KHE73960.1"/>
    <property type="molecule type" value="Genomic_DNA"/>
</dbReference>
<dbReference type="Proteomes" id="UP000030664">
    <property type="component" value="Unassembled WGS sequence"/>
</dbReference>
<protein>
    <submittedName>
        <fullName evidence="2">Uncharacterized protein</fullName>
    </submittedName>
</protein>
<dbReference type="AlphaFoldDB" id="A0A0B0DB40"/>
<evidence type="ECO:0000313" key="2">
    <source>
        <dbReference type="EMBL" id="KHE73960.1"/>
    </source>
</evidence>
<proteinExistence type="predicted"/>
<feature type="compositionally biased region" description="Basic and acidic residues" evidence="1">
    <location>
        <begin position="1"/>
        <end position="11"/>
    </location>
</feature>
<organism evidence="2 3">
    <name type="scientific">Kocuria marina</name>
    <dbReference type="NCBI Taxonomy" id="223184"/>
    <lineage>
        <taxon>Bacteria</taxon>
        <taxon>Bacillati</taxon>
        <taxon>Actinomycetota</taxon>
        <taxon>Actinomycetes</taxon>
        <taxon>Micrococcales</taxon>
        <taxon>Micrococcaceae</taxon>
        <taxon>Kocuria</taxon>
    </lineage>
</organism>
<accession>A0A0B0DB40</accession>
<comment type="caution">
    <text evidence="2">The sequence shown here is derived from an EMBL/GenBank/DDBJ whole genome shotgun (WGS) entry which is preliminary data.</text>
</comment>
<evidence type="ECO:0000313" key="3">
    <source>
        <dbReference type="Proteomes" id="UP000030664"/>
    </source>
</evidence>